<dbReference type="AlphaFoldDB" id="A0A7W8G7T5"/>
<dbReference type="CDD" id="cd00093">
    <property type="entry name" value="HTH_XRE"/>
    <property type="match status" value="1"/>
</dbReference>
<sequence>MVIRAYDKFYLSNVMKNMGFAVDFAVNGCSLSADSFYDFFIASKVASQIENGSPLFICGSSGTELALTVFDRVGYEAKIDGKPFSSFEDYYCFDRTPEYWAGWILAFYQWNTQLSFSKIREYLPFSQIVEMYHPLHEAPEEKFLDVMNDIINEKSQERKTNLHRLRKLSGLTQKELAELSGVNIRTLQQYESGAKDINRASGQAINDLARALRCNFYDVMELDLSQ</sequence>
<keyword evidence="3" id="KW-1185">Reference proteome</keyword>
<accession>A0A7W8G7T5</accession>
<gene>
    <name evidence="2" type="ORF">HNP76_000764</name>
</gene>
<comment type="caution">
    <text evidence="2">The sequence shown here is derived from an EMBL/GenBank/DDBJ whole genome shotgun (WGS) entry which is preliminary data.</text>
</comment>
<keyword evidence="2" id="KW-0238">DNA-binding</keyword>
<dbReference type="EMBL" id="JACHFQ010000002">
    <property type="protein sequence ID" value="MBB5225420.1"/>
    <property type="molecule type" value="Genomic_DNA"/>
</dbReference>
<protein>
    <submittedName>
        <fullName evidence="2">DNA-binding transcriptional regulator YiaG</fullName>
    </submittedName>
</protein>
<dbReference type="SMART" id="SM00530">
    <property type="entry name" value="HTH_XRE"/>
    <property type="match status" value="1"/>
</dbReference>
<reference evidence="2 3" key="1">
    <citation type="submission" date="2020-08" db="EMBL/GenBank/DDBJ databases">
        <title>Genomic Encyclopedia of Type Strains, Phase IV (KMG-IV): sequencing the most valuable type-strain genomes for metagenomic binning, comparative biology and taxonomic classification.</title>
        <authorList>
            <person name="Goeker M."/>
        </authorList>
    </citation>
    <scope>NUCLEOTIDE SEQUENCE [LARGE SCALE GENOMIC DNA]</scope>
    <source>
        <strain evidence="2 3">DSM 103462</strain>
    </source>
</reference>
<dbReference type="Pfam" id="PF01381">
    <property type="entry name" value="HTH_3"/>
    <property type="match status" value="1"/>
</dbReference>
<dbReference type="Gene3D" id="1.10.260.40">
    <property type="entry name" value="lambda repressor-like DNA-binding domains"/>
    <property type="match status" value="1"/>
</dbReference>
<proteinExistence type="predicted"/>
<dbReference type="InterPro" id="IPR010982">
    <property type="entry name" value="Lambda_DNA-bd_dom_sf"/>
</dbReference>
<dbReference type="PROSITE" id="PS50943">
    <property type="entry name" value="HTH_CROC1"/>
    <property type="match status" value="1"/>
</dbReference>
<evidence type="ECO:0000313" key="2">
    <source>
        <dbReference type="EMBL" id="MBB5225420.1"/>
    </source>
</evidence>
<evidence type="ECO:0000259" key="1">
    <source>
        <dbReference type="PROSITE" id="PS50943"/>
    </source>
</evidence>
<feature type="domain" description="HTH cro/C1-type" evidence="1">
    <location>
        <begin position="162"/>
        <end position="219"/>
    </location>
</feature>
<dbReference type="Proteomes" id="UP000518887">
    <property type="component" value="Unassembled WGS sequence"/>
</dbReference>
<organism evidence="2 3">
    <name type="scientific">Treponema ruminis</name>
    <dbReference type="NCBI Taxonomy" id="744515"/>
    <lineage>
        <taxon>Bacteria</taxon>
        <taxon>Pseudomonadati</taxon>
        <taxon>Spirochaetota</taxon>
        <taxon>Spirochaetia</taxon>
        <taxon>Spirochaetales</taxon>
        <taxon>Treponemataceae</taxon>
        <taxon>Treponema</taxon>
    </lineage>
</organism>
<dbReference type="InterPro" id="IPR001387">
    <property type="entry name" value="Cro/C1-type_HTH"/>
</dbReference>
<dbReference type="SUPFAM" id="SSF47413">
    <property type="entry name" value="lambda repressor-like DNA-binding domains"/>
    <property type="match status" value="1"/>
</dbReference>
<dbReference type="GO" id="GO:0003677">
    <property type="term" value="F:DNA binding"/>
    <property type="evidence" value="ECO:0007669"/>
    <property type="project" value="UniProtKB-KW"/>
</dbReference>
<evidence type="ECO:0000313" key="3">
    <source>
        <dbReference type="Proteomes" id="UP000518887"/>
    </source>
</evidence>
<dbReference type="RefSeq" id="WP_184657681.1">
    <property type="nucleotide sequence ID" value="NZ_CP031518.1"/>
</dbReference>
<name>A0A7W8G7T5_9SPIR</name>